<dbReference type="AlphaFoldDB" id="A0A1H0T291"/>
<dbReference type="NCBIfam" id="TIGR00277">
    <property type="entry name" value="HDIG"/>
    <property type="match status" value="1"/>
</dbReference>
<dbReference type="STRING" id="1090615.SAMN04515671_4403"/>
<dbReference type="EMBL" id="LT629710">
    <property type="protein sequence ID" value="SDP47678.1"/>
    <property type="molecule type" value="Genomic_DNA"/>
</dbReference>
<dbReference type="InterPro" id="IPR006675">
    <property type="entry name" value="HDIG_dom"/>
</dbReference>
<dbReference type="InterPro" id="IPR003607">
    <property type="entry name" value="HD/PDEase_dom"/>
</dbReference>
<dbReference type="GO" id="GO:0006203">
    <property type="term" value="P:dGTP catabolic process"/>
    <property type="evidence" value="ECO:0007669"/>
    <property type="project" value="TreeGrafter"/>
</dbReference>
<dbReference type="InterPro" id="IPR050135">
    <property type="entry name" value="dGTPase-like"/>
</dbReference>
<feature type="domain" description="HD" evidence="3">
    <location>
        <begin position="69"/>
        <end position="215"/>
    </location>
</feature>
<dbReference type="InterPro" id="IPR023023">
    <property type="entry name" value="dNTPase_2"/>
</dbReference>
<comment type="similarity">
    <text evidence="2">Belongs to the dGTPase family. Type 2 subfamily.</text>
</comment>
<dbReference type="NCBIfam" id="NF002829">
    <property type="entry name" value="PRK03007.1"/>
    <property type="match status" value="1"/>
</dbReference>
<dbReference type="SMART" id="SM00471">
    <property type="entry name" value="HDc"/>
    <property type="match status" value="1"/>
</dbReference>
<dbReference type="RefSeq" id="WP_090480498.1">
    <property type="nucleotide sequence ID" value="NZ_LT629710.1"/>
</dbReference>
<evidence type="ECO:0000256" key="1">
    <source>
        <dbReference type="ARBA" id="ARBA00022801"/>
    </source>
</evidence>
<dbReference type="PROSITE" id="PS51831">
    <property type="entry name" value="HD"/>
    <property type="match status" value="1"/>
</dbReference>
<evidence type="ECO:0000256" key="2">
    <source>
        <dbReference type="HAMAP-Rule" id="MF_01212"/>
    </source>
</evidence>
<dbReference type="Pfam" id="PF01966">
    <property type="entry name" value="HD"/>
    <property type="match status" value="1"/>
</dbReference>
<dbReference type="InterPro" id="IPR026875">
    <property type="entry name" value="PHydrolase_assoc_dom"/>
</dbReference>
<dbReference type="Proteomes" id="UP000198741">
    <property type="component" value="Chromosome I"/>
</dbReference>
<dbReference type="PANTHER" id="PTHR11373:SF32">
    <property type="entry name" value="DEOXYGUANOSINETRIPHOSPHATE TRIPHOSPHOHYDROLASE"/>
    <property type="match status" value="1"/>
</dbReference>
<sequence>MAAEYSDSDIERYVEEPGKTAGLPEAVEYAARRPFARDRARVLHSASFRRLAGKTQVVAPDEDDVPRTRLTHSLEVAQIARDIGEKLGCDADLVDLAGLAHDIGHPPFGHNGEAALDAAGGAAGGFEANAQNLRLLTRLEQKVLNADGRPVGLNLTRASLDAVIKYPWPRPADGGKFGLYADDADVFAWIRPDVAAGARCLEAQVMDWADDVAYSVHDVEDGVGSGRIDLNRLAESDERSAVAQAASAYSGETPDDLELVLTELLALPAVAAGLAVDGPAAGAALKTVTSELTGRFVTGAVAATRAASGPDPLHRYDTDLVVPRLLRAEVALLKAMALRYVMADPARRAIQVREQEMLTELVHVMAERGTEALDPLFRHLYRQASGDAARLRVVIDQVSLLTDAQAVGRHRRLVS</sequence>
<dbReference type="NCBIfam" id="TIGR01353">
    <property type="entry name" value="dGTP_triPase"/>
    <property type="match status" value="1"/>
</dbReference>
<proteinExistence type="inferred from homology"/>
<keyword evidence="5" id="KW-1185">Reference proteome</keyword>
<evidence type="ECO:0000259" key="3">
    <source>
        <dbReference type="PROSITE" id="PS51831"/>
    </source>
</evidence>
<dbReference type="CDD" id="cd00077">
    <property type="entry name" value="HDc"/>
    <property type="match status" value="1"/>
</dbReference>
<protein>
    <recommendedName>
        <fullName evidence="2">Deoxyguanosinetriphosphate triphosphohydrolase-like protein</fullName>
    </recommendedName>
</protein>
<evidence type="ECO:0000313" key="4">
    <source>
        <dbReference type="EMBL" id="SDP47678.1"/>
    </source>
</evidence>
<organism evidence="4 5">
    <name type="scientific">Nakamurella panacisegetis</name>
    <dbReference type="NCBI Taxonomy" id="1090615"/>
    <lineage>
        <taxon>Bacteria</taxon>
        <taxon>Bacillati</taxon>
        <taxon>Actinomycetota</taxon>
        <taxon>Actinomycetes</taxon>
        <taxon>Nakamurellales</taxon>
        <taxon>Nakamurellaceae</taxon>
        <taxon>Nakamurella</taxon>
    </lineage>
</organism>
<dbReference type="OrthoDB" id="9803619at2"/>
<keyword evidence="1 2" id="KW-0378">Hydrolase</keyword>
<dbReference type="InterPro" id="IPR006674">
    <property type="entry name" value="HD_domain"/>
</dbReference>
<gene>
    <name evidence="4" type="ORF">SAMN04515671_4403</name>
</gene>
<dbReference type="GO" id="GO:0008832">
    <property type="term" value="F:dGTPase activity"/>
    <property type="evidence" value="ECO:0007669"/>
    <property type="project" value="TreeGrafter"/>
</dbReference>
<evidence type="ECO:0000313" key="5">
    <source>
        <dbReference type="Proteomes" id="UP000198741"/>
    </source>
</evidence>
<dbReference type="SUPFAM" id="SSF109604">
    <property type="entry name" value="HD-domain/PDEase-like"/>
    <property type="match status" value="1"/>
</dbReference>
<dbReference type="Gene3D" id="1.10.3210.10">
    <property type="entry name" value="Hypothetical protein af1432"/>
    <property type="match status" value="1"/>
</dbReference>
<name>A0A1H0T291_9ACTN</name>
<dbReference type="HAMAP" id="MF_01212">
    <property type="entry name" value="dGTPase_type2"/>
    <property type="match status" value="1"/>
</dbReference>
<dbReference type="Pfam" id="PF13286">
    <property type="entry name" value="HD_assoc"/>
    <property type="match status" value="1"/>
</dbReference>
<reference evidence="4 5" key="1">
    <citation type="submission" date="2016-10" db="EMBL/GenBank/DDBJ databases">
        <authorList>
            <person name="de Groot N.N."/>
        </authorList>
    </citation>
    <scope>NUCLEOTIDE SEQUENCE [LARGE SCALE GENOMIC DNA]</scope>
    <source>
        <strain evidence="5">P4-7,KCTC 19426,CECT 7604</strain>
    </source>
</reference>
<dbReference type="InterPro" id="IPR006261">
    <property type="entry name" value="dGTPase"/>
</dbReference>
<dbReference type="PANTHER" id="PTHR11373">
    <property type="entry name" value="DEOXYNUCLEOSIDE TRIPHOSPHATE TRIPHOSPHOHYDROLASE"/>
    <property type="match status" value="1"/>
</dbReference>
<accession>A0A1H0T291</accession>